<dbReference type="InterPro" id="IPR038021">
    <property type="entry name" value="Putative_hydro-lyase"/>
</dbReference>
<organism evidence="4 5">
    <name type="scientific">Veronia pacifica</name>
    <dbReference type="NCBI Taxonomy" id="1080227"/>
    <lineage>
        <taxon>Bacteria</taxon>
        <taxon>Pseudomonadati</taxon>
        <taxon>Pseudomonadota</taxon>
        <taxon>Gammaproteobacteria</taxon>
        <taxon>Vibrionales</taxon>
        <taxon>Vibrionaceae</taxon>
        <taxon>Veronia</taxon>
    </lineage>
</organism>
<dbReference type="FunFam" id="3.30.2040.10:FF:000001">
    <property type="entry name" value="D-glutamate cyclase, mitochondrial"/>
    <property type="match status" value="1"/>
</dbReference>
<evidence type="ECO:0000256" key="3">
    <source>
        <dbReference type="HAMAP-Rule" id="MF_01830"/>
    </source>
</evidence>
<name>A0A1C3E873_9GAMM</name>
<dbReference type="GO" id="GO:0016829">
    <property type="term" value="F:lyase activity"/>
    <property type="evidence" value="ECO:0007669"/>
    <property type="project" value="UniProtKB-KW"/>
</dbReference>
<dbReference type="InterPro" id="IPR016938">
    <property type="entry name" value="UPF0317"/>
</dbReference>
<dbReference type="AlphaFoldDB" id="A0A1C3E873"/>
<dbReference type="PANTHER" id="PTHR32022:SF10">
    <property type="entry name" value="D-GLUTAMATE CYCLASE, MITOCHONDRIAL"/>
    <property type="match status" value="1"/>
</dbReference>
<dbReference type="PIRSF" id="PIRSF029755">
    <property type="entry name" value="UCP029755"/>
    <property type="match status" value="1"/>
</dbReference>
<evidence type="ECO:0000313" key="4">
    <source>
        <dbReference type="EMBL" id="ODA29443.1"/>
    </source>
</evidence>
<evidence type="ECO:0000256" key="1">
    <source>
        <dbReference type="ARBA" id="ARBA00007896"/>
    </source>
</evidence>
<dbReference type="Proteomes" id="UP000094936">
    <property type="component" value="Unassembled WGS sequence"/>
</dbReference>
<protein>
    <recommendedName>
        <fullName evidence="3">Putative hydro-lyase A8L45_22250</fullName>
        <ecNumber evidence="3">4.2.1.-</ecNumber>
    </recommendedName>
</protein>
<proteinExistence type="inferred from homology"/>
<dbReference type="InterPro" id="IPR009906">
    <property type="entry name" value="D-Glu_cyclase"/>
</dbReference>
<dbReference type="Gene3D" id="3.30.2040.10">
    <property type="entry name" value="PSTPO5379-like domain"/>
    <property type="match status" value="1"/>
</dbReference>
<dbReference type="PANTHER" id="PTHR32022">
    <property type="entry name" value="D-GLUTAMATE CYCLASE, MITOCHONDRIAL"/>
    <property type="match status" value="1"/>
</dbReference>
<dbReference type="Pfam" id="PF07286">
    <property type="entry name" value="D-Glu_cyclase"/>
    <property type="match status" value="1"/>
</dbReference>
<reference evidence="4 5" key="1">
    <citation type="submission" date="2016-05" db="EMBL/GenBank/DDBJ databases">
        <title>Genomic Taxonomy of the Vibrionaceae.</title>
        <authorList>
            <person name="Gomez-Gil B."/>
            <person name="Enciso-Ibarra J."/>
        </authorList>
    </citation>
    <scope>NUCLEOTIDE SEQUENCE [LARGE SCALE GENOMIC DNA]</scope>
    <source>
        <strain evidence="4 5">CAIM 1920</strain>
    </source>
</reference>
<dbReference type="OrthoDB" id="149585at2"/>
<dbReference type="EC" id="4.2.1.-" evidence="3"/>
<evidence type="ECO:0000313" key="5">
    <source>
        <dbReference type="Proteomes" id="UP000094936"/>
    </source>
</evidence>
<dbReference type="NCBIfam" id="NF003969">
    <property type="entry name" value="PRK05463.1"/>
    <property type="match status" value="1"/>
</dbReference>
<dbReference type="EMBL" id="LYBM01000069">
    <property type="protein sequence ID" value="ODA29443.1"/>
    <property type="molecule type" value="Genomic_DNA"/>
</dbReference>
<keyword evidence="5" id="KW-1185">Reference proteome</keyword>
<dbReference type="HAMAP" id="MF_01830">
    <property type="entry name" value="Hydro_lyase"/>
    <property type="match status" value="1"/>
</dbReference>
<dbReference type="SUPFAM" id="SSF160920">
    <property type="entry name" value="PSTPO5379-like"/>
    <property type="match status" value="1"/>
</dbReference>
<comment type="similarity">
    <text evidence="1 3">Belongs to the D-glutamate cyclase family.</text>
</comment>
<keyword evidence="2 3" id="KW-0456">Lyase</keyword>
<comment type="caution">
    <text evidence="4">The sequence shown here is derived from an EMBL/GenBank/DDBJ whole genome shotgun (WGS) entry which is preliminary data.</text>
</comment>
<evidence type="ECO:0000256" key="2">
    <source>
        <dbReference type="ARBA" id="ARBA00023239"/>
    </source>
</evidence>
<dbReference type="RefSeq" id="WP_068905546.1">
    <property type="nucleotide sequence ID" value="NZ_JBHUIF010000013.1"/>
</dbReference>
<dbReference type="STRING" id="1080227.A8L45_22250"/>
<gene>
    <name evidence="4" type="ORF">A8L45_22250</name>
</gene>
<dbReference type="Gene3D" id="3.40.1640.10">
    <property type="entry name" value="PSTPO5379-like"/>
    <property type="match status" value="1"/>
</dbReference>
<accession>A0A1C3E873</accession>
<sequence length="277" mass="30278">MIQYVRQHVSLSSSHYDAALNEARELRMLARNGIFDGPTSGFAPGLAQGNVVILPKEWANDFLVYCQKNPIACPLLAVSAPGETSIASLGENIDIRSDVPEYCVFRHGELVEHTSDIKNIGWDDMVAFVLGCSFSFEEALLRAGLSLRNVESQSNVSMYQTNLPTVPSRCFSGNMVVSMRPFRPAEAIRAIQITSRFPKSHGAPIHFGNPEDIGIKDIHAPDFGDQVVIKEGEIPVFWACGVTPQLSIANAKPPIAITHSPGKMLITDLTNEQLSVM</sequence>